<evidence type="ECO:0000256" key="2">
    <source>
        <dbReference type="ARBA" id="ARBA00010735"/>
    </source>
</evidence>
<dbReference type="Pfam" id="PF03591">
    <property type="entry name" value="AzlC"/>
    <property type="match status" value="1"/>
</dbReference>
<accession>A0ABY6DKY2</accession>
<comment type="subcellular location">
    <subcellularLocation>
        <location evidence="1">Cell membrane</location>
        <topology evidence="1">Multi-pass membrane protein</topology>
    </subcellularLocation>
</comment>
<evidence type="ECO:0000256" key="7">
    <source>
        <dbReference type="ARBA" id="ARBA00023136"/>
    </source>
</evidence>
<evidence type="ECO:0000256" key="8">
    <source>
        <dbReference type="SAM" id="Phobius"/>
    </source>
</evidence>
<comment type="similarity">
    <text evidence="2">Belongs to the AzlC family.</text>
</comment>
<feature type="transmembrane region" description="Helical" evidence="8">
    <location>
        <begin position="60"/>
        <end position="83"/>
    </location>
</feature>
<keyword evidence="10" id="KW-1185">Reference proteome</keyword>
<keyword evidence="3" id="KW-0813">Transport</keyword>
<evidence type="ECO:0000313" key="9">
    <source>
        <dbReference type="EMBL" id="UXY15015.1"/>
    </source>
</evidence>
<evidence type="ECO:0000256" key="3">
    <source>
        <dbReference type="ARBA" id="ARBA00022448"/>
    </source>
</evidence>
<sequence length="234" mass="24484">MSRHSAGSDFWAGIRDTLPMLIGAAPFGLIFGTLAGPAGLTPLATLAMSLLVFGGASQFIAISLLAAGTGAWVIIATTFIVNLRHALYGAALRQQVLAWPRAQRALAAFFLTDETFAIVINTLGKGGPVHLRHYYFGSALSMYGNWLAWTLVGLLLGDAVPQLAHWGLEFAMVATFIGIVVPLLRGRADLLAALVAGVVALLAHGLPYKLGLMVAACAGIAAGLAMERYGRTPS</sequence>
<dbReference type="PANTHER" id="PTHR34979:SF1">
    <property type="entry name" value="INNER MEMBRANE PROTEIN YGAZ"/>
    <property type="match status" value="1"/>
</dbReference>
<evidence type="ECO:0000256" key="1">
    <source>
        <dbReference type="ARBA" id="ARBA00004651"/>
    </source>
</evidence>
<gene>
    <name evidence="9" type="ORF">N8I74_17130</name>
</gene>
<evidence type="ECO:0000256" key="6">
    <source>
        <dbReference type="ARBA" id="ARBA00022989"/>
    </source>
</evidence>
<feature type="transmembrane region" description="Helical" evidence="8">
    <location>
        <begin position="163"/>
        <end position="183"/>
    </location>
</feature>
<dbReference type="PANTHER" id="PTHR34979">
    <property type="entry name" value="INNER MEMBRANE PROTEIN YGAZ"/>
    <property type="match status" value="1"/>
</dbReference>
<keyword evidence="6 8" id="KW-1133">Transmembrane helix</keyword>
<keyword evidence="7 8" id="KW-0472">Membrane</keyword>
<reference evidence="9" key="1">
    <citation type="submission" date="2022-10" db="EMBL/GenBank/DDBJ databases">
        <title>Chitiniphilus purpureus sp. nov., a novel chitin-degrading bacterium isolated from crawfish pond sediment.</title>
        <authorList>
            <person name="Li K."/>
        </authorList>
    </citation>
    <scope>NUCLEOTIDE SEQUENCE</scope>
    <source>
        <strain evidence="9">CD1</strain>
    </source>
</reference>
<name>A0ABY6DKY2_9NEIS</name>
<dbReference type="InterPro" id="IPR011606">
    <property type="entry name" value="Brnchd-chn_aa_trnsp_permease"/>
</dbReference>
<dbReference type="RefSeq" id="WP_263124378.1">
    <property type="nucleotide sequence ID" value="NZ_CP106753.1"/>
</dbReference>
<dbReference type="Proteomes" id="UP001061302">
    <property type="component" value="Chromosome"/>
</dbReference>
<proteinExistence type="inferred from homology"/>
<feature type="transmembrane region" description="Helical" evidence="8">
    <location>
        <begin position="134"/>
        <end position="157"/>
    </location>
</feature>
<evidence type="ECO:0000256" key="4">
    <source>
        <dbReference type="ARBA" id="ARBA00022475"/>
    </source>
</evidence>
<protein>
    <submittedName>
        <fullName evidence="9">AzlC family ABC transporter permease</fullName>
    </submittedName>
</protein>
<keyword evidence="4" id="KW-1003">Cell membrane</keyword>
<keyword evidence="5 8" id="KW-0812">Transmembrane</keyword>
<evidence type="ECO:0000313" key="10">
    <source>
        <dbReference type="Proteomes" id="UP001061302"/>
    </source>
</evidence>
<dbReference type="EMBL" id="CP106753">
    <property type="protein sequence ID" value="UXY15015.1"/>
    <property type="molecule type" value="Genomic_DNA"/>
</dbReference>
<organism evidence="9 10">
    <name type="scientific">Chitiniphilus purpureus</name>
    <dbReference type="NCBI Taxonomy" id="2981137"/>
    <lineage>
        <taxon>Bacteria</taxon>
        <taxon>Pseudomonadati</taxon>
        <taxon>Pseudomonadota</taxon>
        <taxon>Betaproteobacteria</taxon>
        <taxon>Neisseriales</taxon>
        <taxon>Chitinibacteraceae</taxon>
        <taxon>Chitiniphilus</taxon>
    </lineage>
</organism>
<evidence type="ECO:0000256" key="5">
    <source>
        <dbReference type="ARBA" id="ARBA00022692"/>
    </source>
</evidence>